<proteinExistence type="predicted"/>
<protein>
    <submittedName>
        <fullName evidence="1">Uncharacterized protein</fullName>
    </submittedName>
</protein>
<dbReference type="RefSeq" id="WP_346123389.1">
    <property type="nucleotide sequence ID" value="NZ_BAAAXC010000014.1"/>
</dbReference>
<evidence type="ECO:0000313" key="2">
    <source>
        <dbReference type="Proteomes" id="UP001589646"/>
    </source>
</evidence>
<organism evidence="1 2">
    <name type="scientific">Nonomuraea roseola</name>
    <dbReference type="NCBI Taxonomy" id="46179"/>
    <lineage>
        <taxon>Bacteria</taxon>
        <taxon>Bacillati</taxon>
        <taxon>Actinomycetota</taxon>
        <taxon>Actinomycetes</taxon>
        <taxon>Streptosporangiales</taxon>
        <taxon>Streptosporangiaceae</taxon>
        <taxon>Nonomuraea</taxon>
    </lineage>
</organism>
<accession>A0ABV5PT35</accession>
<sequence length="142" mass="15517">MNEPTMTQAQALARVDQLVAETAAALSPKPRLELIQSSVPFSMCLDEGKSENQVVVNRAYWLRDVPSSENMNIARQVHAFWERQGHVITSTGGWQVGHPSIGGESRPDEFILALTWSAGDDLYLAATSPCVWPDGTPAPADR</sequence>
<dbReference type="Proteomes" id="UP001589646">
    <property type="component" value="Unassembled WGS sequence"/>
</dbReference>
<evidence type="ECO:0000313" key="1">
    <source>
        <dbReference type="EMBL" id="MFB9526384.1"/>
    </source>
</evidence>
<comment type="caution">
    <text evidence="1">The sequence shown here is derived from an EMBL/GenBank/DDBJ whole genome shotgun (WGS) entry which is preliminary data.</text>
</comment>
<reference evidence="1 2" key="1">
    <citation type="submission" date="2024-09" db="EMBL/GenBank/DDBJ databases">
        <authorList>
            <person name="Sun Q."/>
            <person name="Mori K."/>
        </authorList>
    </citation>
    <scope>NUCLEOTIDE SEQUENCE [LARGE SCALE GENOMIC DNA]</scope>
    <source>
        <strain evidence="1 2">JCM 3323</strain>
    </source>
</reference>
<dbReference type="EMBL" id="JBHMCE010000002">
    <property type="protein sequence ID" value="MFB9526384.1"/>
    <property type="molecule type" value="Genomic_DNA"/>
</dbReference>
<gene>
    <name evidence="1" type="ORF">ACFFRN_07130</name>
</gene>
<keyword evidence="2" id="KW-1185">Reference proteome</keyword>
<name>A0ABV5PT35_9ACTN</name>